<dbReference type="GO" id="GO:0009098">
    <property type="term" value="P:L-leucine biosynthetic process"/>
    <property type="evidence" value="ECO:0007669"/>
    <property type="project" value="UniProtKB-UniRule"/>
</dbReference>
<reference evidence="13 14" key="1">
    <citation type="submission" date="2014-12" db="EMBL/GenBank/DDBJ databases">
        <title>Draft genome sequences of 29 type strains of Enterococci.</title>
        <authorList>
            <person name="Zhong Z."/>
            <person name="Sun Z."/>
            <person name="Liu W."/>
            <person name="Zhang W."/>
            <person name="Zhang H."/>
        </authorList>
    </citation>
    <scope>NUCLEOTIDE SEQUENCE [LARGE SCALE GENOMIC DNA]</scope>
    <source>
        <strain evidence="13 14">DSM 17690</strain>
    </source>
</reference>
<feature type="binding site" evidence="11">
    <location>
        <position position="237"/>
    </location>
    <ligand>
        <name>Mn(2+)</name>
        <dbReference type="ChEBI" id="CHEBI:29035"/>
    </ligand>
</feature>
<dbReference type="NCBIfam" id="NF002086">
    <property type="entry name" value="PRK00915.1-3"/>
    <property type="match status" value="1"/>
</dbReference>
<dbReference type="NCBIfam" id="TIGR00973">
    <property type="entry name" value="leuA_bact"/>
    <property type="match status" value="1"/>
</dbReference>
<dbReference type="HAMAP" id="MF_01025">
    <property type="entry name" value="LeuA_type1"/>
    <property type="match status" value="1"/>
</dbReference>
<dbReference type="SMART" id="SM00917">
    <property type="entry name" value="LeuA_dimer"/>
    <property type="match status" value="1"/>
</dbReference>
<feature type="binding site" evidence="11">
    <location>
        <position position="13"/>
    </location>
    <ligand>
        <name>Mn(2+)</name>
        <dbReference type="ChEBI" id="CHEBI:29035"/>
    </ligand>
</feature>
<dbReference type="Pfam" id="PF08502">
    <property type="entry name" value="LeuA_dimer"/>
    <property type="match status" value="1"/>
</dbReference>
<feature type="binding site" evidence="11">
    <location>
        <position position="203"/>
    </location>
    <ligand>
        <name>Mn(2+)</name>
        <dbReference type="ChEBI" id="CHEBI:29035"/>
    </ligand>
</feature>
<dbReference type="PROSITE" id="PS00815">
    <property type="entry name" value="AIPM_HOMOCIT_SYNTH_1"/>
    <property type="match status" value="1"/>
</dbReference>
<evidence type="ECO:0000256" key="1">
    <source>
        <dbReference type="ARBA" id="ARBA00004689"/>
    </source>
</evidence>
<evidence type="ECO:0000256" key="6">
    <source>
        <dbReference type="ARBA" id="ARBA00022605"/>
    </source>
</evidence>
<keyword evidence="10 11" id="KW-0100">Branched-chain amino acid biosynthesis</keyword>
<keyword evidence="5 11" id="KW-0432">Leucine biosynthesis</keyword>
<comment type="function">
    <text evidence="11">Catalyzes the condensation of the acetyl group of acetyl-CoA with 3-methyl-2-oxobutanoate (2-ketoisovalerate) to form 3-carboxy-3-hydroxy-4-methylpentanoate (2-isopropylmalate).</text>
</comment>
<sequence>MRTIQFFDTSLRDGEQTPGVNFNTREKVQIALQLEKWGVDAIEAGFPIASPGDFEAVKSIAAVLTKATVVGLARCQRQDIDRAYEALKEAVHPQIHVFLATSPIHMKDKLKMTPEEVLASIKEHVTYAATLFEKVQFSPEDATRTERAFLLEAVQTAIDAGATIINVPDTVGYSNPTQYGELFAYLISHIKSEKEIIFSSHCHDDLGMATANALAAIENGANRVEGSVNGIGERAGNTALEEVAVALHIRKDFYEANSAIQLQETKRTSDLVARLSGINVPKNKAVIGGNAYAHESGIHQDGVLKNPETYEIITPQLVGVQTNSLPLGKLSGRHAFATKMEALGYQLEGEHLAQLFKSFKQLADKKKQVSDEDLMALVVDDIRQEKVNCHLEALQLQYVSNGLQGAIVSLKTKAGEILTSSAIGSGSIQAIYNAIDQIFQHKPQLVRYEINALTSGEDAQAEVYVTLEDKNKQKQTNGVGVDFDVLQASAKAYITASSQLKEAEER</sequence>
<dbReference type="FunFam" id="3.20.20.70:FF:000010">
    <property type="entry name" value="2-isopropylmalate synthase"/>
    <property type="match status" value="1"/>
</dbReference>
<comment type="cofactor">
    <cofactor evidence="11">
        <name>Mn(2+)</name>
        <dbReference type="ChEBI" id="CHEBI:29035"/>
    </cofactor>
</comment>
<proteinExistence type="inferred from homology"/>
<dbReference type="FunFam" id="3.30.160.270:FF:000003">
    <property type="entry name" value="2-isopropylmalate synthase"/>
    <property type="match status" value="1"/>
</dbReference>
<feature type="binding site" evidence="11">
    <location>
        <position position="201"/>
    </location>
    <ligand>
        <name>Mn(2+)</name>
        <dbReference type="ChEBI" id="CHEBI:29035"/>
    </ligand>
</feature>
<evidence type="ECO:0000256" key="3">
    <source>
        <dbReference type="ARBA" id="ARBA00012973"/>
    </source>
</evidence>
<evidence type="ECO:0000313" key="13">
    <source>
        <dbReference type="EMBL" id="OJG10286.1"/>
    </source>
</evidence>
<dbReference type="Gene3D" id="1.10.238.260">
    <property type="match status" value="1"/>
</dbReference>
<dbReference type="GO" id="GO:0003985">
    <property type="term" value="F:acetyl-CoA C-acetyltransferase activity"/>
    <property type="evidence" value="ECO:0007669"/>
    <property type="project" value="UniProtKB-UniRule"/>
</dbReference>
<dbReference type="Pfam" id="PF00682">
    <property type="entry name" value="HMGL-like"/>
    <property type="match status" value="1"/>
</dbReference>
<dbReference type="PROSITE" id="PS50991">
    <property type="entry name" value="PYR_CT"/>
    <property type="match status" value="1"/>
</dbReference>
<dbReference type="PANTHER" id="PTHR10277:SF9">
    <property type="entry name" value="2-ISOPROPYLMALATE SYNTHASE 1, CHLOROPLASTIC-RELATED"/>
    <property type="match status" value="1"/>
</dbReference>
<evidence type="ECO:0000256" key="11">
    <source>
        <dbReference type="HAMAP-Rule" id="MF_01025"/>
    </source>
</evidence>
<dbReference type="UniPathway" id="UPA00048">
    <property type="reaction ID" value="UER00070"/>
</dbReference>
<dbReference type="InterPro" id="IPR013785">
    <property type="entry name" value="Aldolase_TIM"/>
</dbReference>
<name>A0A1L8QS63_9ENTE</name>
<organism evidence="13 14">
    <name type="scientific">Enterococcus aquimarinus</name>
    <dbReference type="NCBI Taxonomy" id="328396"/>
    <lineage>
        <taxon>Bacteria</taxon>
        <taxon>Bacillati</taxon>
        <taxon>Bacillota</taxon>
        <taxon>Bacilli</taxon>
        <taxon>Lactobacillales</taxon>
        <taxon>Enterococcaceae</taxon>
        <taxon>Enterococcus</taxon>
    </lineage>
</organism>
<dbReference type="InterPro" id="IPR005671">
    <property type="entry name" value="LeuA_bact_synth"/>
</dbReference>
<comment type="pathway">
    <text evidence="1 11">Amino-acid biosynthesis; L-leucine biosynthesis; L-leucine from 3-methyl-2-oxobutanoate: step 1/4.</text>
</comment>
<feature type="region of interest" description="Regulatory domain" evidence="11">
    <location>
        <begin position="390"/>
        <end position="506"/>
    </location>
</feature>
<dbReference type="GO" id="GO:0003852">
    <property type="term" value="F:2-isopropylmalate synthase activity"/>
    <property type="evidence" value="ECO:0007669"/>
    <property type="project" value="UniProtKB-UniRule"/>
</dbReference>
<dbReference type="Proteomes" id="UP000182149">
    <property type="component" value="Unassembled WGS sequence"/>
</dbReference>
<dbReference type="GO" id="GO:0005737">
    <property type="term" value="C:cytoplasm"/>
    <property type="evidence" value="ECO:0007669"/>
    <property type="project" value="UniProtKB-UniRule"/>
</dbReference>
<comment type="caution">
    <text evidence="13">The sequence shown here is derived from an EMBL/GenBank/DDBJ whole genome shotgun (WGS) entry which is preliminary data.</text>
</comment>
<comment type="similarity">
    <text evidence="2 11">Belongs to the alpha-IPM synthase/homocitrate synthase family. LeuA type 1 subfamily.</text>
</comment>
<evidence type="ECO:0000256" key="10">
    <source>
        <dbReference type="ARBA" id="ARBA00023304"/>
    </source>
</evidence>
<keyword evidence="7 11" id="KW-0808">Transferase</keyword>
<keyword evidence="8 11" id="KW-0479">Metal-binding</keyword>
<keyword evidence="9 11" id="KW-0464">Manganese</keyword>
<evidence type="ECO:0000256" key="5">
    <source>
        <dbReference type="ARBA" id="ARBA00022430"/>
    </source>
</evidence>
<keyword evidence="14" id="KW-1185">Reference proteome</keyword>
<feature type="domain" description="Pyruvate carboxyltransferase" evidence="12">
    <location>
        <begin position="4"/>
        <end position="266"/>
    </location>
</feature>
<evidence type="ECO:0000259" key="12">
    <source>
        <dbReference type="PROSITE" id="PS50991"/>
    </source>
</evidence>
<evidence type="ECO:0000256" key="8">
    <source>
        <dbReference type="ARBA" id="ARBA00022723"/>
    </source>
</evidence>
<evidence type="ECO:0000256" key="4">
    <source>
        <dbReference type="ARBA" id="ARBA00018198"/>
    </source>
</evidence>
<comment type="catalytic activity">
    <reaction evidence="11">
        <text>3-methyl-2-oxobutanoate + acetyl-CoA + H2O = (2S)-2-isopropylmalate + CoA + H(+)</text>
        <dbReference type="Rhea" id="RHEA:21524"/>
        <dbReference type="ChEBI" id="CHEBI:1178"/>
        <dbReference type="ChEBI" id="CHEBI:11851"/>
        <dbReference type="ChEBI" id="CHEBI:15377"/>
        <dbReference type="ChEBI" id="CHEBI:15378"/>
        <dbReference type="ChEBI" id="CHEBI:57287"/>
        <dbReference type="ChEBI" id="CHEBI:57288"/>
        <dbReference type="EC" id="2.3.3.13"/>
    </reaction>
</comment>
<dbReference type="InterPro" id="IPR036230">
    <property type="entry name" value="LeuA_allosteric_dom_sf"/>
</dbReference>
<dbReference type="InterPro" id="IPR054691">
    <property type="entry name" value="LeuA/HCS_post-cat"/>
</dbReference>
<evidence type="ECO:0000256" key="9">
    <source>
        <dbReference type="ARBA" id="ARBA00023211"/>
    </source>
</evidence>
<dbReference type="AlphaFoldDB" id="A0A1L8QS63"/>
<dbReference type="PANTHER" id="PTHR10277">
    <property type="entry name" value="HOMOCITRATE SYNTHASE-RELATED"/>
    <property type="match status" value="1"/>
</dbReference>
<dbReference type="OrthoDB" id="9804858at2"/>
<evidence type="ECO:0000256" key="7">
    <source>
        <dbReference type="ARBA" id="ARBA00022679"/>
    </source>
</evidence>
<dbReference type="Gene3D" id="3.20.20.70">
    <property type="entry name" value="Aldolase class I"/>
    <property type="match status" value="1"/>
</dbReference>
<dbReference type="Pfam" id="PF22617">
    <property type="entry name" value="HCS_D2"/>
    <property type="match status" value="1"/>
</dbReference>
<keyword evidence="11" id="KW-0963">Cytoplasm</keyword>
<keyword evidence="6 11" id="KW-0028">Amino-acid biosynthesis</keyword>
<dbReference type="STRING" id="328396.RU93_GL002311"/>
<dbReference type="CDD" id="cd07940">
    <property type="entry name" value="DRE_TIM_IPMS"/>
    <property type="match status" value="1"/>
</dbReference>
<dbReference type="InterPro" id="IPR013709">
    <property type="entry name" value="2-isopropylmalate_synth_dimer"/>
</dbReference>
<dbReference type="RefSeq" id="WP_071875004.1">
    <property type="nucleotide sequence ID" value="NZ_JBHSHF010000015.1"/>
</dbReference>
<dbReference type="InterPro" id="IPR002034">
    <property type="entry name" value="AIPM/Hcit_synth_CS"/>
</dbReference>
<dbReference type="InterPro" id="IPR050073">
    <property type="entry name" value="2-IPM_HCS-like"/>
</dbReference>
<dbReference type="GO" id="GO:0030145">
    <property type="term" value="F:manganese ion binding"/>
    <property type="evidence" value="ECO:0007669"/>
    <property type="project" value="UniProtKB-UniRule"/>
</dbReference>
<dbReference type="SUPFAM" id="SSF110921">
    <property type="entry name" value="2-isopropylmalate synthase LeuA, allosteric (dimerisation) domain"/>
    <property type="match status" value="1"/>
</dbReference>
<dbReference type="PROSITE" id="PS00816">
    <property type="entry name" value="AIPM_HOMOCIT_SYNTH_2"/>
    <property type="match status" value="1"/>
</dbReference>
<evidence type="ECO:0000256" key="2">
    <source>
        <dbReference type="ARBA" id="ARBA00009396"/>
    </source>
</evidence>
<dbReference type="FunFam" id="1.10.238.260:FF:000001">
    <property type="entry name" value="2-isopropylmalate synthase"/>
    <property type="match status" value="1"/>
</dbReference>
<comment type="subunit">
    <text evidence="11">Homodimer.</text>
</comment>
<accession>A0A1L8QS63</accession>
<dbReference type="NCBIfam" id="NF002088">
    <property type="entry name" value="PRK00915.1-5"/>
    <property type="match status" value="1"/>
</dbReference>
<dbReference type="SUPFAM" id="SSF51569">
    <property type="entry name" value="Aldolase"/>
    <property type="match status" value="1"/>
</dbReference>
<dbReference type="EC" id="2.3.3.13" evidence="3 11"/>
<dbReference type="EMBL" id="JXKD01000009">
    <property type="protein sequence ID" value="OJG10286.1"/>
    <property type="molecule type" value="Genomic_DNA"/>
</dbReference>
<evidence type="ECO:0000313" key="14">
    <source>
        <dbReference type="Proteomes" id="UP000182149"/>
    </source>
</evidence>
<dbReference type="InterPro" id="IPR000891">
    <property type="entry name" value="PYR_CT"/>
</dbReference>
<gene>
    <name evidence="11" type="primary">leuA</name>
    <name evidence="13" type="ORF">RU93_GL002311</name>
</gene>
<dbReference type="Gene3D" id="3.30.160.270">
    <property type="match status" value="1"/>
</dbReference>
<protein>
    <recommendedName>
        <fullName evidence="4 11">2-isopropylmalate synthase</fullName>
        <ecNumber evidence="3 11">2.3.3.13</ecNumber>
    </recommendedName>
    <alternativeName>
        <fullName evidence="11">Alpha-IPM synthase</fullName>
    </alternativeName>
    <alternativeName>
        <fullName evidence="11">Alpha-isopropylmalate synthase</fullName>
    </alternativeName>
</protein>